<evidence type="ECO:0000256" key="8">
    <source>
        <dbReference type="ARBA" id="ARBA00023242"/>
    </source>
</evidence>
<evidence type="ECO:0000256" key="9">
    <source>
        <dbReference type="PROSITE-ProRule" id="PRU00042"/>
    </source>
</evidence>
<keyword evidence="13" id="KW-1185">Reference proteome</keyword>
<feature type="compositionally biased region" description="Basic residues" evidence="10">
    <location>
        <begin position="402"/>
        <end position="411"/>
    </location>
</feature>
<feature type="domain" description="C2H2-type" evidence="11">
    <location>
        <begin position="298"/>
        <end position="325"/>
    </location>
</feature>
<feature type="domain" description="C2H2-type" evidence="11">
    <location>
        <begin position="356"/>
        <end position="385"/>
    </location>
</feature>
<name>A0AA36BNH0_OCTVU</name>
<dbReference type="InterPro" id="IPR036236">
    <property type="entry name" value="Znf_C2H2_sf"/>
</dbReference>
<dbReference type="Gene3D" id="3.30.160.60">
    <property type="entry name" value="Classic Zinc Finger"/>
    <property type="match status" value="4"/>
</dbReference>
<dbReference type="SUPFAM" id="SSF57667">
    <property type="entry name" value="beta-beta-alpha zinc fingers"/>
    <property type="match status" value="2"/>
</dbReference>
<dbReference type="PANTHER" id="PTHR45718:SF8">
    <property type="entry name" value="GLIS FAMILY ZINC FINGER 2"/>
    <property type="match status" value="1"/>
</dbReference>
<keyword evidence="5 9" id="KW-0863">Zinc-finger</keyword>
<keyword evidence="4" id="KW-0677">Repeat</keyword>
<dbReference type="FunFam" id="3.30.160.60:FF:000039">
    <property type="entry name" value="Zinc finger protein ZIC 1"/>
    <property type="match status" value="1"/>
</dbReference>
<evidence type="ECO:0000256" key="6">
    <source>
        <dbReference type="ARBA" id="ARBA00022833"/>
    </source>
</evidence>
<evidence type="ECO:0000259" key="11">
    <source>
        <dbReference type="PROSITE" id="PS50157"/>
    </source>
</evidence>
<evidence type="ECO:0000256" key="4">
    <source>
        <dbReference type="ARBA" id="ARBA00022737"/>
    </source>
</evidence>
<gene>
    <name evidence="12" type="ORF">OCTVUL_1B030290</name>
</gene>
<sequence>MEHSLTKGSSALRLVDVSSSHTPQHLNGVHGLTLPPTTHKHFTSGQRKMLNPFMDTSHGPHIPPGALKLSPPHPMSDTASSVHNQASHQFGTQPNGYGVPHSHSHHVGTYAARDFLLRRDHMGLATHDGNATSHHGMFVPSSAGLHGPHHPDPSSSHVLFPGLHEPSHHHPGAGHHVNSQMRLSISGPDMYSRADQFNQMTSPRTDHFAAAAASQHLNMGPMNAMNHMNMGPHAPGAFFRYMRHPIKQEHTCMWVETDQPEPKKPCNKTFPSMHEIVAHITVEHVGGPEQTNHSCYWQNCTRDGRPFKAKYKLVNHIRVHTGEKPFPCPFPGCGKVFARSENLKIHKRTHTGEKPFKCEFDGCDRRFANSSDRKKHSHVHTSDKPYNCKVRGCDKSYTHPSSLRKHMKVHGKCSPPHGGSYEESISNSPSSDSNSASPAVQNHTPTQQQQPQPPQQQQQHHQHQHQQQQQQHHHQQQQQAVVIPQSSPPSLPLAPNPTLPPNHHTNLSEWYVCQTSAGMPTPPSNEHSPMRMPSCMRSHHQQCQHYCHEPINAELDRLQNQQAAFTELHLRGDLTAIYRDNLAVVGMG</sequence>
<reference evidence="12" key="1">
    <citation type="submission" date="2023-08" db="EMBL/GenBank/DDBJ databases">
        <authorList>
            <person name="Alioto T."/>
            <person name="Alioto T."/>
            <person name="Gomez Garrido J."/>
        </authorList>
    </citation>
    <scope>NUCLEOTIDE SEQUENCE</scope>
</reference>
<dbReference type="InterPro" id="IPR041643">
    <property type="entry name" value="Znf_ZIC"/>
</dbReference>
<dbReference type="FunFam" id="3.30.160.60:FF:000035">
    <property type="entry name" value="Zinc finger protein ZIC 1"/>
    <property type="match status" value="1"/>
</dbReference>
<dbReference type="Pfam" id="PF23561">
    <property type="entry name" value="zf-C2H2_15"/>
    <property type="match status" value="1"/>
</dbReference>
<keyword evidence="3" id="KW-0479">Metal-binding</keyword>
<evidence type="ECO:0000256" key="1">
    <source>
        <dbReference type="ARBA" id="ARBA00004123"/>
    </source>
</evidence>
<feature type="domain" description="C2H2-type" evidence="11">
    <location>
        <begin position="386"/>
        <end position="415"/>
    </location>
</feature>
<evidence type="ECO:0000256" key="10">
    <source>
        <dbReference type="SAM" id="MobiDB-lite"/>
    </source>
</evidence>
<evidence type="ECO:0000256" key="5">
    <source>
        <dbReference type="ARBA" id="ARBA00022771"/>
    </source>
</evidence>
<dbReference type="SMART" id="SM00355">
    <property type="entry name" value="ZnF_C2H2"/>
    <property type="match status" value="5"/>
</dbReference>
<dbReference type="GO" id="GO:0000978">
    <property type="term" value="F:RNA polymerase II cis-regulatory region sequence-specific DNA binding"/>
    <property type="evidence" value="ECO:0007669"/>
    <property type="project" value="TreeGrafter"/>
</dbReference>
<dbReference type="GO" id="GO:0008270">
    <property type="term" value="F:zinc ion binding"/>
    <property type="evidence" value="ECO:0007669"/>
    <property type="project" value="UniProtKB-KW"/>
</dbReference>
<evidence type="ECO:0000313" key="13">
    <source>
        <dbReference type="Proteomes" id="UP001162480"/>
    </source>
</evidence>
<evidence type="ECO:0000256" key="2">
    <source>
        <dbReference type="ARBA" id="ARBA00010831"/>
    </source>
</evidence>
<dbReference type="EMBL" id="OX597832">
    <property type="protein sequence ID" value="CAI9736817.1"/>
    <property type="molecule type" value="Genomic_DNA"/>
</dbReference>
<feature type="compositionally biased region" description="Pro residues" evidence="10">
    <location>
        <begin position="486"/>
        <end position="500"/>
    </location>
</feature>
<dbReference type="PANTHER" id="PTHR45718">
    <property type="entry name" value="TRANSCRIPTIONAL ACTIVATOR CUBITUS INTERRUPTUS"/>
    <property type="match status" value="1"/>
</dbReference>
<dbReference type="AlphaFoldDB" id="A0AA36BNH0"/>
<feature type="compositionally biased region" description="Low complexity" evidence="10">
    <location>
        <begin position="421"/>
        <end position="439"/>
    </location>
</feature>
<evidence type="ECO:0000256" key="7">
    <source>
        <dbReference type="ARBA" id="ARBA00023125"/>
    </source>
</evidence>
<feature type="region of interest" description="Disordered" evidence="10">
    <location>
        <begin position="21"/>
        <end position="43"/>
    </location>
</feature>
<keyword evidence="8" id="KW-0539">Nucleus</keyword>
<dbReference type="GO" id="GO:0005634">
    <property type="term" value="C:nucleus"/>
    <property type="evidence" value="ECO:0007669"/>
    <property type="project" value="UniProtKB-SubCell"/>
</dbReference>
<evidence type="ECO:0000256" key="3">
    <source>
        <dbReference type="ARBA" id="ARBA00022723"/>
    </source>
</evidence>
<evidence type="ECO:0000313" key="12">
    <source>
        <dbReference type="EMBL" id="CAI9736817.1"/>
    </source>
</evidence>
<accession>A0AA36BNH0</accession>
<dbReference type="GO" id="GO:0000981">
    <property type="term" value="F:DNA-binding transcription factor activity, RNA polymerase II-specific"/>
    <property type="evidence" value="ECO:0007669"/>
    <property type="project" value="TreeGrafter"/>
</dbReference>
<dbReference type="InterPro" id="IPR043359">
    <property type="entry name" value="GLI-like"/>
</dbReference>
<protein>
    <submittedName>
        <fullName evidence="12">Finger ZIC 4-like</fullName>
    </submittedName>
</protein>
<comment type="similarity">
    <text evidence="2">Belongs to the GLI C2H2-type zinc-finger protein family.</text>
</comment>
<comment type="subcellular location">
    <subcellularLocation>
        <location evidence="1">Nucleus</location>
    </subcellularLocation>
</comment>
<feature type="domain" description="C2H2-type" evidence="11">
    <location>
        <begin position="326"/>
        <end position="355"/>
    </location>
</feature>
<proteinExistence type="inferred from homology"/>
<dbReference type="InterPro" id="IPR056436">
    <property type="entry name" value="Znf-C2H2_ZIC1-5/GLI1-3-like"/>
</dbReference>
<keyword evidence="7" id="KW-0238">DNA-binding</keyword>
<keyword evidence="6" id="KW-0862">Zinc</keyword>
<dbReference type="FunFam" id="3.30.160.60:FF:001330">
    <property type="entry name" value="Zinc finger protein ZIC 4"/>
    <property type="match status" value="1"/>
</dbReference>
<dbReference type="Proteomes" id="UP001162480">
    <property type="component" value="Chromosome 19"/>
</dbReference>
<dbReference type="Pfam" id="PF18366">
    <property type="entry name" value="zf_ZIC"/>
    <property type="match status" value="1"/>
</dbReference>
<dbReference type="PROSITE" id="PS50157">
    <property type="entry name" value="ZINC_FINGER_C2H2_2"/>
    <property type="match status" value="4"/>
</dbReference>
<dbReference type="FunFam" id="3.30.160.60:FF:000041">
    <property type="entry name" value="Zinc finger protein ZIC 1"/>
    <property type="match status" value="1"/>
</dbReference>
<dbReference type="InterPro" id="IPR013087">
    <property type="entry name" value="Znf_C2H2_type"/>
</dbReference>
<dbReference type="Pfam" id="PF00096">
    <property type="entry name" value="zf-C2H2"/>
    <property type="match status" value="2"/>
</dbReference>
<dbReference type="PROSITE" id="PS00028">
    <property type="entry name" value="ZINC_FINGER_C2H2_1"/>
    <property type="match status" value="3"/>
</dbReference>
<organism evidence="12 13">
    <name type="scientific">Octopus vulgaris</name>
    <name type="common">Common octopus</name>
    <dbReference type="NCBI Taxonomy" id="6645"/>
    <lineage>
        <taxon>Eukaryota</taxon>
        <taxon>Metazoa</taxon>
        <taxon>Spiralia</taxon>
        <taxon>Lophotrochozoa</taxon>
        <taxon>Mollusca</taxon>
        <taxon>Cephalopoda</taxon>
        <taxon>Coleoidea</taxon>
        <taxon>Octopodiformes</taxon>
        <taxon>Octopoda</taxon>
        <taxon>Incirrata</taxon>
        <taxon>Octopodidae</taxon>
        <taxon>Octopus</taxon>
    </lineage>
</organism>
<feature type="compositionally biased region" description="Low complexity" evidence="10">
    <location>
        <begin position="447"/>
        <end position="470"/>
    </location>
</feature>
<feature type="region of interest" description="Disordered" evidence="10">
    <location>
        <begin position="399"/>
        <end position="505"/>
    </location>
</feature>